<evidence type="ECO:0000259" key="1">
    <source>
        <dbReference type="Pfam" id="PF18765"/>
    </source>
</evidence>
<evidence type="ECO:0000313" key="3">
    <source>
        <dbReference type="Proteomes" id="UP000825679"/>
    </source>
</evidence>
<proteinExistence type="predicted"/>
<accession>A0ABX8Z6E5</accession>
<dbReference type="PANTHER" id="PTHR43852">
    <property type="entry name" value="NUCLEOTIDYLTRANSFERASE"/>
    <property type="match status" value="1"/>
</dbReference>
<dbReference type="Pfam" id="PF18765">
    <property type="entry name" value="Polbeta"/>
    <property type="match status" value="1"/>
</dbReference>
<dbReference type="CDD" id="cd05403">
    <property type="entry name" value="NT_KNTase_like"/>
    <property type="match status" value="1"/>
</dbReference>
<keyword evidence="3" id="KW-1185">Reference proteome</keyword>
<dbReference type="InterPro" id="IPR041633">
    <property type="entry name" value="Polbeta"/>
</dbReference>
<dbReference type="PANTHER" id="PTHR43852:SF2">
    <property type="entry name" value="PROTEIN ADENYLYLTRANSFERASE MNTA"/>
    <property type="match status" value="1"/>
</dbReference>
<evidence type="ECO:0000313" key="2">
    <source>
        <dbReference type="EMBL" id="QZA78131.1"/>
    </source>
</evidence>
<name>A0ABX8Z6E5_9NEIS</name>
<dbReference type="EMBL" id="CP081150">
    <property type="protein sequence ID" value="QZA78131.1"/>
    <property type="molecule type" value="Genomic_DNA"/>
</dbReference>
<reference evidence="2 3" key="1">
    <citation type="submission" date="2021-08" db="EMBL/GenBank/DDBJ databases">
        <title>complete genome sequencing of Deefgea sp. D25.</title>
        <authorList>
            <person name="Bae J.-W."/>
            <person name="Gim D.-H."/>
        </authorList>
    </citation>
    <scope>NUCLEOTIDE SEQUENCE [LARGE SCALE GENOMIC DNA]</scope>
    <source>
        <strain evidence="2 3">D25</strain>
    </source>
</reference>
<dbReference type="Gene3D" id="3.30.460.10">
    <property type="entry name" value="Beta Polymerase, domain 2"/>
    <property type="match status" value="1"/>
</dbReference>
<feature type="domain" description="Polymerase beta nucleotidyltransferase" evidence="1">
    <location>
        <begin position="20"/>
        <end position="106"/>
    </location>
</feature>
<dbReference type="NCBIfam" id="NF047752">
    <property type="entry name" value="MntA_antitoxin"/>
    <property type="match status" value="1"/>
</dbReference>
<sequence length="141" mass="15208">MSVTVQNPSISLPLASILAQLQSTYPNLLAVYLFGSFAKGEAHAQSDVDLAVLLAGNSEPVALWEVGQAIATVINRDVDLIDLRQASTVMQYQVITQGQRLWARDSQAAIFESFILSEKTNLDTARAGVLTDIGQRGNVYG</sequence>
<dbReference type="InterPro" id="IPR052930">
    <property type="entry name" value="TA_antitoxin_MntA"/>
</dbReference>
<dbReference type="InterPro" id="IPR043519">
    <property type="entry name" value="NT_sf"/>
</dbReference>
<dbReference type="SUPFAM" id="SSF81301">
    <property type="entry name" value="Nucleotidyltransferase"/>
    <property type="match status" value="1"/>
</dbReference>
<organism evidence="2 3">
    <name type="scientific">Deefgea tanakiae</name>
    <dbReference type="NCBI Taxonomy" id="2865840"/>
    <lineage>
        <taxon>Bacteria</taxon>
        <taxon>Pseudomonadati</taxon>
        <taxon>Pseudomonadota</taxon>
        <taxon>Betaproteobacteria</taxon>
        <taxon>Neisseriales</taxon>
        <taxon>Chitinibacteraceae</taxon>
        <taxon>Deefgea</taxon>
    </lineage>
</organism>
<dbReference type="Proteomes" id="UP000825679">
    <property type="component" value="Chromosome"/>
</dbReference>
<dbReference type="RefSeq" id="WP_221006505.1">
    <property type="nucleotide sequence ID" value="NZ_CP081150.1"/>
</dbReference>
<gene>
    <name evidence="2" type="ORF">K4H28_01460</name>
</gene>
<protein>
    <submittedName>
        <fullName evidence="2">Nucleotidyltransferase domain-containing protein</fullName>
    </submittedName>
</protein>